<evidence type="ECO:0000313" key="3">
    <source>
        <dbReference type="Proteomes" id="UP000027491"/>
    </source>
</evidence>
<name>A0A068F8Q7_9CAUD</name>
<keyword evidence="1" id="KW-0812">Transmembrane</keyword>
<accession>A0A068F8Q7</accession>
<keyword evidence="1" id="KW-0472">Membrane</keyword>
<dbReference type="RefSeq" id="YP_009124818.1">
    <property type="nucleotide sequence ID" value="NC_026590.1"/>
</dbReference>
<evidence type="ECO:0000256" key="1">
    <source>
        <dbReference type="SAM" id="Phobius"/>
    </source>
</evidence>
<dbReference type="GeneID" id="23679582"/>
<keyword evidence="1" id="KW-1133">Transmembrane helix</keyword>
<dbReference type="Proteomes" id="UP000027491">
    <property type="component" value="Segment"/>
</dbReference>
<feature type="transmembrane region" description="Helical" evidence="1">
    <location>
        <begin position="20"/>
        <end position="40"/>
    </location>
</feature>
<evidence type="ECO:0000313" key="2">
    <source>
        <dbReference type="EMBL" id="AID58895.1"/>
    </source>
</evidence>
<organism evidence="2 3">
    <name type="scientific">Mycobacterium phage Gaia</name>
    <dbReference type="NCBI Taxonomy" id="1486472"/>
    <lineage>
        <taxon>Viruses</taxon>
        <taxon>Duplodnaviria</taxon>
        <taxon>Heunggongvirae</taxon>
        <taxon>Uroviricota</taxon>
        <taxon>Caudoviricetes</taxon>
        <taxon>Gaiavirus</taxon>
        <taxon>Gaiavirus gaia</taxon>
    </lineage>
</organism>
<proteinExistence type="predicted"/>
<dbReference type="EMBL" id="KJ567043">
    <property type="protein sequence ID" value="AID58895.1"/>
    <property type="molecule type" value="Genomic_DNA"/>
</dbReference>
<protein>
    <submittedName>
        <fullName evidence="2">Uncharacterized protein</fullName>
    </submittedName>
</protein>
<keyword evidence="3" id="KW-1185">Reference proteome</keyword>
<sequence>MSAYGSAAIGLMVGAGSLCVGVPLIVSVFIAALVGIAVLVG</sequence>
<gene>
    <name evidence="2" type="primary">76</name>
    <name evidence="2" type="ORF">PBI_GAIA_76</name>
</gene>
<dbReference type="KEGG" id="vg:23679582"/>
<reference evidence="2 3" key="1">
    <citation type="submission" date="2014-03" db="EMBL/GenBank/DDBJ databases">
        <authorList>
            <person name="Yoder B.A."/>
            <person name="Colicchio M.A."/>
            <person name="Schafer C.E."/>
            <person name="Abrahim M.R."/>
            <person name="Adkins N.L."/>
            <person name="Burke K.A."/>
            <person name="Churilla B.M."/>
            <person name="Cohen K.L."/>
            <person name="Fasoranti T.O."/>
            <person name="Genkil J.S."/>
            <person name="Kramer Z.J."/>
            <person name="Prout A.K."/>
            <person name="Schwarz A.G."/>
            <person name="Tish M."/>
            <person name="Vispute N."/>
            <person name="Wilkes K.E."/>
            <person name="Williams C.R."/>
            <person name="Xiao X."/>
            <person name="Yu V.J."/>
            <person name="Lapin J.S."/>
            <person name="Ott C.T."/>
            <person name="Walburn T.D."/>
            <person name="Bradley K.W."/>
            <person name="Clarke D.Q."/>
            <person name="Lewis M.F."/>
            <person name="Barker L.P."/>
            <person name="Bailey C."/>
            <person name="Asai D.J."/>
            <person name="Bowman C.A."/>
            <person name="Russell D.A."/>
            <person name="Pope W.H."/>
            <person name="Jacobs-Sera D."/>
            <person name="Hendrix R.W."/>
            <person name="Hatfull G.F."/>
        </authorList>
    </citation>
    <scope>NUCLEOTIDE SEQUENCE [LARGE SCALE GENOMIC DNA]</scope>
</reference>